<evidence type="ECO:0000313" key="5">
    <source>
        <dbReference type="Proteomes" id="UP000718451"/>
    </source>
</evidence>
<keyword evidence="5" id="KW-1185">Reference proteome</keyword>
<dbReference type="PANTHER" id="PTHR42919">
    <property type="entry name" value="N-ALPHA-ACETYLTRANSFERASE"/>
    <property type="match status" value="1"/>
</dbReference>
<keyword evidence="2" id="KW-0012">Acyltransferase</keyword>
<dbReference type="EMBL" id="JAAWWL010000001">
    <property type="protein sequence ID" value="NKI31135.1"/>
    <property type="molecule type" value="Genomic_DNA"/>
</dbReference>
<protein>
    <submittedName>
        <fullName evidence="4">GNAT family N-acetyltransferase</fullName>
    </submittedName>
</protein>
<accession>A0ABX1GPX8</accession>
<dbReference type="InterPro" id="IPR016181">
    <property type="entry name" value="Acyl_CoA_acyltransferase"/>
</dbReference>
<keyword evidence="1" id="KW-0808">Transferase</keyword>
<evidence type="ECO:0000259" key="3">
    <source>
        <dbReference type="PROSITE" id="PS51186"/>
    </source>
</evidence>
<evidence type="ECO:0000313" key="4">
    <source>
        <dbReference type="EMBL" id="NKI31135.1"/>
    </source>
</evidence>
<dbReference type="PROSITE" id="PS51186">
    <property type="entry name" value="GNAT"/>
    <property type="match status" value="1"/>
</dbReference>
<evidence type="ECO:0000256" key="2">
    <source>
        <dbReference type="ARBA" id="ARBA00023315"/>
    </source>
</evidence>
<dbReference type="Pfam" id="PF00583">
    <property type="entry name" value="Acetyltransf_1"/>
    <property type="match status" value="1"/>
</dbReference>
<dbReference type="SUPFAM" id="SSF55729">
    <property type="entry name" value="Acyl-CoA N-acyltransferases (Nat)"/>
    <property type="match status" value="1"/>
</dbReference>
<sequence length="171" mass="20240">MDLKFELVTIDSLKLLQQIGKKTFTDAFKSQNNPEDFGSYIESAFSMKTLRKELTTNGTAFFFVRNENMIVGYFKINEFDAQTELKEQVGIELERIYVLKEFQSKGIGKRILKNVEKLCHEKFKDYLWLGVWEKNKKAIKFYQKNGFVKFGEHPYYIGNDKQTDWLMKKTL</sequence>
<dbReference type="InterPro" id="IPR051556">
    <property type="entry name" value="N-term/lysine_N-AcTrnsfr"/>
</dbReference>
<dbReference type="CDD" id="cd04301">
    <property type="entry name" value="NAT_SF"/>
    <property type="match status" value="1"/>
</dbReference>
<organism evidence="4 5">
    <name type="scientific">Croceivirga thetidis</name>
    <dbReference type="NCBI Taxonomy" id="2721623"/>
    <lineage>
        <taxon>Bacteria</taxon>
        <taxon>Pseudomonadati</taxon>
        <taxon>Bacteroidota</taxon>
        <taxon>Flavobacteriia</taxon>
        <taxon>Flavobacteriales</taxon>
        <taxon>Flavobacteriaceae</taxon>
        <taxon>Croceivirga</taxon>
    </lineage>
</organism>
<dbReference type="RefSeq" id="WP_168551328.1">
    <property type="nucleotide sequence ID" value="NZ_JAAWWL010000001.1"/>
</dbReference>
<dbReference type="Proteomes" id="UP000718451">
    <property type="component" value="Unassembled WGS sequence"/>
</dbReference>
<dbReference type="InterPro" id="IPR000182">
    <property type="entry name" value="GNAT_dom"/>
</dbReference>
<dbReference type="PANTHER" id="PTHR42919:SF8">
    <property type="entry name" value="N-ALPHA-ACETYLTRANSFERASE 50"/>
    <property type="match status" value="1"/>
</dbReference>
<feature type="domain" description="N-acetyltransferase" evidence="3">
    <location>
        <begin position="3"/>
        <end position="171"/>
    </location>
</feature>
<name>A0ABX1GPX8_9FLAO</name>
<proteinExistence type="predicted"/>
<dbReference type="Gene3D" id="3.40.630.30">
    <property type="match status" value="1"/>
</dbReference>
<reference evidence="4 5" key="1">
    <citation type="submission" date="2020-04" db="EMBL/GenBank/DDBJ databases">
        <authorList>
            <person name="Yoon J."/>
        </authorList>
    </citation>
    <scope>NUCLEOTIDE SEQUENCE [LARGE SCALE GENOMIC DNA]</scope>
    <source>
        <strain evidence="4 5">DJ-13</strain>
    </source>
</reference>
<gene>
    <name evidence="4" type="ORF">HCU67_04210</name>
</gene>
<comment type="caution">
    <text evidence="4">The sequence shown here is derived from an EMBL/GenBank/DDBJ whole genome shotgun (WGS) entry which is preliminary data.</text>
</comment>
<evidence type="ECO:0000256" key="1">
    <source>
        <dbReference type="ARBA" id="ARBA00022679"/>
    </source>
</evidence>